<reference evidence="2 3" key="1">
    <citation type="submission" date="2019-03" db="EMBL/GenBank/DDBJ databases">
        <title>The genome sequence of a newly discovered highly antifungal drug resistant Aspergillus species, Aspergillus tanneri NIH 1004.</title>
        <authorList>
            <person name="Mounaud S."/>
            <person name="Singh I."/>
            <person name="Joardar V."/>
            <person name="Pakala S."/>
            <person name="Pakala S."/>
            <person name="Venepally P."/>
            <person name="Hoover J."/>
            <person name="Nierman W."/>
            <person name="Chung J."/>
            <person name="Losada L."/>
        </authorList>
    </citation>
    <scope>NUCLEOTIDE SEQUENCE [LARGE SCALE GENOMIC DNA]</scope>
    <source>
        <strain evidence="2 3">NIH1004</strain>
    </source>
</reference>
<keyword evidence="3" id="KW-1185">Reference proteome</keyword>
<dbReference type="AlphaFoldDB" id="A0A4S3JP77"/>
<evidence type="ECO:0000259" key="1">
    <source>
        <dbReference type="PROSITE" id="PS50290"/>
    </source>
</evidence>
<dbReference type="PROSITE" id="PS50290">
    <property type="entry name" value="PI3_4_KINASE_3"/>
    <property type="match status" value="1"/>
</dbReference>
<proteinExistence type="predicted"/>
<dbReference type="GO" id="GO:0000723">
    <property type="term" value="P:telomere maintenance"/>
    <property type="evidence" value="ECO:0007669"/>
    <property type="project" value="TreeGrafter"/>
</dbReference>
<organism evidence="2 3">
    <name type="scientific">Aspergillus tanneri</name>
    <dbReference type="NCBI Taxonomy" id="1220188"/>
    <lineage>
        <taxon>Eukaryota</taxon>
        <taxon>Fungi</taxon>
        <taxon>Dikarya</taxon>
        <taxon>Ascomycota</taxon>
        <taxon>Pezizomycotina</taxon>
        <taxon>Eurotiomycetes</taxon>
        <taxon>Eurotiomycetidae</taxon>
        <taxon>Eurotiales</taxon>
        <taxon>Aspergillaceae</taxon>
        <taxon>Aspergillus</taxon>
        <taxon>Aspergillus subgen. Circumdati</taxon>
    </lineage>
</organism>
<feature type="domain" description="PI3K/PI4K catalytic" evidence="1">
    <location>
        <begin position="31"/>
        <end position="112"/>
    </location>
</feature>
<dbReference type="EMBL" id="SOSA01000081">
    <property type="protein sequence ID" value="THC97250.1"/>
    <property type="molecule type" value="Genomic_DNA"/>
</dbReference>
<dbReference type="GO" id="GO:0004674">
    <property type="term" value="F:protein serine/threonine kinase activity"/>
    <property type="evidence" value="ECO:0007669"/>
    <property type="project" value="TreeGrafter"/>
</dbReference>
<evidence type="ECO:0000313" key="3">
    <source>
        <dbReference type="Proteomes" id="UP000308092"/>
    </source>
</evidence>
<dbReference type="GO" id="GO:0006281">
    <property type="term" value="P:DNA repair"/>
    <property type="evidence" value="ECO:0007669"/>
    <property type="project" value="TreeGrafter"/>
</dbReference>
<accession>A0A4S3JP77</accession>
<dbReference type="PANTHER" id="PTHR11139">
    <property type="entry name" value="ATAXIA TELANGIECTASIA MUTATED ATM -RELATED"/>
    <property type="match status" value="1"/>
</dbReference>
<dbReference type="PANTHER" id="PTHR11139:SF125">
    <property type="entry name" value="SERINE_THREONINE-PROTEIN KINASE MEC1"/>
    <property type="match status" value="1"/>
</dbReference>
<dbReference type="GO" id="GO:0005634">
    <property type="term" value="C:nucleus"/>
    <property type="evidence" value="ECO:0007669"/>
    <property type="project" value="TreeGrafter"/>
</dbReference>
<dbReference type="GO" id="GO:0005694">
    <property type="term" value="C:chromosome"/>
    <property type="evidence" value="ECO:0007669"/>
    <property type="project" value="TreeGrafter"/>
</dbReference>
<dbReference type="InterPro" id="IPR011009">
    <property type="entry name" value="Kinase-like_dom_sf"/>
</dbReference>
<dbReference type="InterPro" id="IPR000403">
    <property type="entry name" value="PI3/4_kinase_cat_dom"/>
</dbReference>
<dbReference type="SUPFAM" id="SSF56112">
    <property type="entry name" value="Protein kinase-like (PK-like)"/>
    <property type="match status" value="1"/>
</dbReference>
<dbReference type="VEuPathDB" id="FungiDB:EYZ11_003252"/>
<gene>
    <name evidence="2" type="ORF">EYZ11_003252</name>
</gene>
<sequence length="112" mass="12822">MLTPTLPASHDSGYLKGFRAFPRDPTTIETVLDDAQVLNSLQKPRKISIRGSDGKIYNTLCKPKDDLRKDQRLMEFNNMINRFLKRDVESSKRRMSLFVYDTDSIEVPSGLA</sequence>
<dbReference type="GO" id="GO:0000077">
    <property type="term" value="P:DNA damage checkpoint signaling"/>
    <property type="evidence" value="ECO:0007669"/>
    <property type="project" value="TreeGrafter"/>
</dbReference>
<dbReference type="Proteomes" id="UP000308092">
    <property type="component" value="Unassembled WGS sequence"/>
</dbReference>
<dbReference type="STRING" id="1220188.A0A4S3JP77"/>
<dbReference type="Gene3D" id="3.30.1010.10">
    <property type="entry name" value="Phosphatidylinositol 3-kinase Catalytic Subunit, Chain A, domain 4"/>
    <property type="match status" value="1"/>
</dbReference>
<name>A0A4S3JP77_9EURO</name>
<evidence type="ECO:0000313" key="2">
    <source>
        <dbReference type="EMBL" id="THC97250.1"/>
    </source>
</evidence>
<comment type="caution">
    <text evidence="2">The sequence shown here is derived from an EMBL/GenBank/DDBJ whole genome shotgun (WGS) entry which is preliminary data.</text>
</comment>
<protein>
    <recommendedName>
        <fullName evidence="1">PI3K/PI4K catalytic domain-containing protein</fullName>
    </recommendedName>
</protein>
<dbReference type="InterPro" id="IPR050517">
    <property type="entry name" value="DDR_Repair_Kinase"/>
</dbReference>